<evidence type="ECO:0000313" key="1">
    <source>
        <dbReference type="EMBL" id="ETL29077.1"/>
    </source>
</evidence>
<reference evidence="1" key="1">
    <citation type="submission" date="2013-11" db="EMBL/GenBank/DDBJ databases">
        <title>The Genome Sequence of Phytophthora parasitica CJ05E6.</title>
        <authorList>
            <consortium name="The Broad Institute Genomics Platform"/>
            <person name="Russ C."/>
            <person name="Tyler B."/>
            <person name="Panabieres F."/>
            <person name="Shan W."/>
            <person name="Tripathy S."/>
            <person name="Grunwald N."/>
            <person name="Machado M."/>
            <person name="Johnson C.S."/>
            <person name="Arredondo F."/>
            <person name="Hong C."/>
            <person name="Coffey M."/>
            <person name="Young S.K."/>
            <person name="Zeng Q."/>
            <person name="Gargeya S."/>
            <person name="Fitzgerald M."/>
            <person name="Abouelleil A."/>
            <person name="Alvarado L."/>
            <person name="Chapman S.B."/>
            <person name="Gainer-Dewar J."/>
            <person name="Goldberg J."/>
            <person name="Griggs A."/>
            <person name="Gujja S."/>
            <person name="Hansen M."/>
            <person name="Howarth C."/>
            <person name="Imamovic A."/>
            <person name="Ireland A."/>
            <person name="Larimer J."/>
            <person name="McCowan C."/>
            <person name="Murphy C."/>
            <person name="Pearson M."/>
            <person name="Poon T.W."/>
            <person name="Priest M."/>
            <person name="Roberts A."/>
            <person name="Saif S."/>
            <person name="Shea T."/>
            <person name="Sykes S."/>
            <person name="Wortman J."/>
            <person name="Nusbaum C."/>
            <person name="Birren B."/>
        </authorList>
    </citation>
    <scope>NUCLEOTIDE SEQUENCE [LARGE SCALE GENOMIC DNA]</scope>
    <source>
        <strain evidence="1">CJ05E6</strain>
    </source>
</reference>
<dbReference type="AlphaFoldDB" id="W2I6K4"/>
<protein>
    <submittedName>
        <fullName evidence="1">Uncharacterized protein</fullName>
    </submittedName>
</protein>
<proteinExistence type="predicted"/>
<organism evidence="1">
    <name type="scientific">Phytophthora nicotianae</name>
    <name type="common">Potato buckeye rot agent</name>
    <name type="synonym">Phytophthora parasitica</name>
    <dbReference type="NCBI Taxonomy" id="4792"/>
    <lineage>
        <taxon>Eukaryota</taxon>
        <taxon>Sar</taxon>
        <taxon>Stramenopiles</taxon>
        <taxon>Oomycota</taxon>
        <taxon>Peronosporomycetes</taxon>
        <taxon>Peronosporales</taxon>
        <taxon>Peronosporaceae</taxon>
        <taxon>Phytophthora</taxon>
    </lineage>
</organism>
<name>W2I6K4_PHYNI</name>
<dbReference type="EMBL" id="KI675574">
    <property type="protein sequence ID" value="ETL29077.1"/>
    <property type="molecule type" value="Genomic_DNA"/>
</dbReference>
<sequence length="43" mass="4597">MSEAIAEINALVQGTLVPVKDLSLVRKTIVRSLNVTDASPIFS</sequence>
<dbReference type="Proteomes" id="UP000053864">
    <property type="component" value="Unassembled WGS sequence"/>
</dbReference>
<accession>W2I6K4</accession>
<gene>
    <name evidence="1" type="ORF">L916_17680</name>
</gene>